<evidence type="ECO:0000259" key="7">
    <source>
        <dbReference type="Pfam" id="PF03264"/>
    </source>
</evidence>
<keyword evidence="5" id="KW-0249">Electron transport</keyword>
<dbReference type="AlphaFoldDB" id="A0A523VXY6"/>
<evidence type="ECO:0000313" key="8">
    <source>
        <dbReference type="EMBL" id="TET59618.1"/>
    </source>
</evidence>
<keyword evidence="2" id="KW-0813">Transport</keyword>
<evidence type="ECO:0000256" key="6">
    <source>
        <dbReference type="ARBA" id="ARBA00023004"/>
    </source>
</evidence>
<feature type="domain" description="NapC/NirT cytochrome c N-terminal" evidence="7">
    <location>
        <begin position="17"/>
        <end position="70"/>
    </location>
</feature>
<dbReference type="InterPro" id="IPR038266">
    <property type="entry name" value="NapC/NirT_cytc_sf"/>
</dbReference>
<proteinExistence type="predicted"/>
<keyword evidence="4" id="KW-0479">Metal-binding</keyword>
<name>A0A523VXY6_UNCAE</name>
<gene>
    <name evidence="8" type="ORF">E3J48_07640</name>
</gene>
<dbReference type="GO" id="GO:0030313">
    <property type="term" value="C:cell envelope"/>
    <property type="evidence" value="ECO:0007669"/>
    <property type="project" value="UniProtKB-SubCell"/>
</dbReference>
<dbReference type="InterPro" id="IPR036280">
    <property type="entry name" value="Multihaem_cyt_sf"/>
</dbReference>
<dbReference type="Gene3D" id="1.10.3820.10">
    <property type="entry name" value="Di-heme elbow motif domain"/>
    <property type="match status" value="1"/>
</dbReference>
<organism evidence="8 9">
    <name type="scientific">Aerophobetes bacterium</name>
    <dbReference type="NCBI Taxonomy" id="2030807"/>
    <lineage>
        <taxon>Bacteria</taxon>
        <taxon>Candidatus Aerophobota</taxon>
    </lineage>
</organism>
<keyword evidence="3" id="KW-0349">Heme</keyword>
<evidence type="ECO:0000256" key="3">
    <source>
        <dbReference type="ARBA" id="ARBA00022617"/>
    </source>
</evidence>
<comment type="subcellular location">
    <subcellularLocation>
        <location evidence="1">Cell envelope</location>
    </subcellularLocation>
</comment>
<dbReference type="EMBL" id="SOIZ01000348">
    <property type="protein sequence ID" value="TET59618.1"/>
    <property type="molecule type" value="Genomic_DNA"/>
</dbReference>
<evidence type="ECO:0000256" key="5">
    <source>
        <dbReference type="ARBA" id="ARBA00022982"/>
    </source>
</evidence>
<dbReference type="Pfam" id="PF03264">
    <property type="entry name" value="Cytochrom_NNT"/>
    <property type="match status" value="1"/>
</dbReference>
<reference evidence="8 9" key="1">
    <citation type="submission" date="2019-03" db="EMBL/GenBank/DDBJ databases">
        <title>Metabolic potential of uncultured bacteria and archaea associated with petroleum seepage in deep-sea sediments.</title>
        <authorList>
            <person name="Dong X."/>
            <person name="Hubert C."/>
        </authorList>
    </citation>
    <scope>NUCLEOTIDE SEQUENCE [LARGE SCALE GENOMIC DNA]</scope>
    <source>
        <strain evidence="8">E29_bin52</strain>
    </source>
</reference>
<keyword evidence="6" id="KW-0408">Iron</keyword>
<accession>A0A523VXY6</accession>
<comment type="caution">
    <text evidence="8">The sequence shown here is derived from an EMBL/GenBank/DDBJ whole genome shotgun (WGS) entry which is preliminary data.</text>
</comment>
<dbReference type="InterPro" id="IPR005126">
    <property type="entry name" value="NapC/NirT_cyt_c_N"/>
</dbReference>
<evidence type="ECO:0000256" key="4">
    <source>
        <dbReference type="ARBA" id="ARBA00022723"/>
    </source>
</evidence>
<feature type="non-terminal residue" evidence="8">
    <location>
        <position position="73"/>
    </location>
</feature>
<evidence type="ECO:0000256" key="1">
    <source>
        <dbReference type="ARBA" id="ARBA00004196"/>
    </source>
</evidence>
<dbReference type="Proteomes" id="UP000319130">
    <property type="component" value="Unassembled WGS sequence"/>
</dbReference>
<evidence type="ECO:0000313" key="9">
    <source>
        <dbReference type="Proteomes" id="UP000319130"/>
    </source>
</evidence>
<dbReference type="SUPFAM" id="SSF48695">
    <property type="entry name" value="Multiheme cytochromes"/>
    <property type="match status" value="1"/>
</dbReference>
<evidence type="ECO:0000256" key="2">
    <source>
        <dbReference type="ARBA" id="ARBA00022448"/>
    </source>
</evidence>
<sequence length="73" mass="8308">MKMGWENVIKTRRGRALIIIGALVFIVVVTFAGFEVTSSPRFCSTCHNMKPYYESWKTSSHNEVNCIKCHADP</sequence>
<dbReference type="GO" id="GO:0046872">
    <property type="term" value="F:metal ion binding"/>
    <property type="evidence" value="ECO:0007669"/>
    <property type="project" value="UniProtKB-KW"/>
</dbReference>
<protein>
    <recommendedName>
        <fullName evidence="7">NapC/NirT cytochrome c N-terminal domain-containing protein</fullName>
    </recommendedName>
</protein>